<dbReference type="PROSITE" id="PS51898">
    <property type="entry name" value="TYR_RECOMBINASE"/>
    <property type="match status" value="1"/>
</dbReference>
<evidence type="ECO:0000256" key="5">
    <source>
        <dbReference type="ARBA" id="ARBA00022829"/>
    </source>
</evidence>
<protein>
    <recommendedName>
        <fullName evidence="10 11">Tyrosine recombinase XerC</fullName>
    </recommendedName>
</protein>
<dbReference type="EMBL" id="CP019894">
    <property type="protein sequence ID" value="ARB04147.1"/>
    <property type="molecule type" value="Genomic_DNA"/>
</dbReference>
<dbReference type="InterPro" id="IPR004107">
    <property type="entry name" value="Integrase_SAM-like_N"/>
</dbReference>
<dbReference type="CDD" id="cd00798">
    <property type="entry name" value="INT_XerDC_C"/>
    <property type="match status" value="1"/>
</dbReference>
<dbReference type="GO" id="GO:0005737">
    <property type="term" value="C:cytoplasm"/>
    <property type="evidence" value="ECO:0007669"/>
    <property type="project" value="UniProtKB-SubCell"/>
</dbReference>
<dbReference type="PANTHER" id="PTHR30349">
    <property type="entry name" value="PHAGE INTEGRASE-RELATED"/>
    <property type="match status" value="1"/>
</dbReference>
<feature type="active site" evidence="10">
    <location>
        <position position="301"/>
    </location>
</feature>
<reference evidence="14 15" key="1">
    <citation type="submission" date="2017-03" db="EMBL/GenBank/DDBJ databases">
        <title>N. lactamica Y92-1009 whole genome sequence.</title>
        <authorList>
            <person name="Pandey A.K."/>
            <person name="Read R.C."/>
        </authorList>
    </citation>
    <scope>NUCLEOTIDE SEQUENCE [LARGE SCALE GENOMIC DNA]</scope>
    <source>
        <strain evidence="14 15">Y92-1009</strain>
    </source>
</reference>
<evidence type="ECO:0000259" key="13">
    <source>
        <dbReference type="PROSITE" id="PS51900"/>
    </source>
</evidence>
<keyword evidence="9 10" id="KW-0131">Cell cycle</keyword>
<dbReference type="NCBIfam" id="TIGR02224">
    <property type="entry name" value="recomb_XerC"/>
    <property type="match status" value="1"/>
</dbReference>
<keyword evidence="5 10" id="KW-0159">Chromosome partition</keyword>
<dbReference type="AlphaFoldDB" id="A0AAU8VDY6"/>
<dbReference type="PROSITE" id="PS51900">
    <property type="entry name" value="CB"/>
    <property type="match status" value="1"/>
</dbReference>
<keyword evidence="7 10" id="KW-0238">DNA-binding</keyword>
<name>A0AAU8VDY6_NEILA</name>
<evidence type="ECO:0000256" key="1">
    <source>
        <dbReference type="ARBA" id="ARBA00004496"/>
    </source>
</evidence>
<dbReference type="GO" id="GO:0009037">
    <property type="term" value="F:tyrosine-based site-specific recombinase activity"/>
    <property type="evidence" value="ECO:0007669"/>
    <property type="project" value="UniProtKB-UniRule"/>
</dbReference>
<evidence type="ECO:0000256" key="3">
    <source>
        <dbReference type="ARBA" id="ARBA00022490"/>
    </source>
</evidence>
<keyword evidence="8 10" id="KW-0233">DNA recombination</keyword>
<dbReference type="HAMAP" id="MF_01808">
    <property type="entry name" value="Recomb_XerC_XerD"/>
    <property type="match status" value="1"/>
</dbReference>
<dbReference type="InterPro" id="IPR050090">
    <property type="entry name" value="Tyrosine_recombinase_XerCD"/>
</dbReference>
<dbReference type="InterPro" id="IPR011931">
    <property type="entry name" value="Recomb_XerC"/>
</dbReference>
<keyword evidence="6 10" id="KW-0229">DNA integration</keyword>
<dbReference type="Pfam" id="PF02899">
    <property type="entry name" value="Phage_int_SAM_1"/>
    <property type="match status" value="1"/>
</dbReference>
<feature type="active site" evidence="10">
    <location>
        <position position="208"/>
    </location>
</feature>
<keyword evidence="4 10" id="KW-0132">Cell division</keyword>
<dbReference type="Pfam" id="PF00589">
    <property type="entry name" value="Phage_integrase"/>
    <property type="match status" value="1"/>
</dbReference>
<dbReference type="GO" id="GO:0051301">
    <property type="term" value="P:cell division"/>
    <property type="evidence" value="ECO:0007669"/>
    <property type="project" value="UniProtKB-UniRule"/>
</dbReference>
<evidence type="ECO:0000259" key="12">
    <source>
        <dbReference type="PROSITE" id="PS51898"/>
    </source>
</evidence>
<organism evidence="14 15">
    <name type="scientific">Neisseria lactamica</name>
    <dbReference type="NCBI Taxonomy" id="486"/>
    <lineage>
        <taxon>Bacteria</taxon>
        <taxon>Pseudomonadati</taxon>
        <taxon>Pseudomonadota</taxon>
        <taxon>Betaproteobacteria</taxon>
        <taxon>Neisseriales</taxon>
        <taxon>Neisseriaceae</taxon>
        <taxon>Neisseria</taxon>
    </lineage>
</organism>
<comment type="function">
    <text evidence="10">Site-specific tyrosine recombinase, which acts by catalyzing the cutting and rejoining of the recombining DNA molecules. The XerC-XerD complex is essential to convert dimers of the bacterial chromosome into monomers to permit their segregation at cell division. It also contributes to the segregational stability of plasmids.</text>
</comment>
<evidence type="ECO:0000256" key="7">
    <source>
        <dbReference type="ARBA" id="ARBA00023125"/>
    </source>
</evidence>
<dbReference type="InterPro" id="IPR023009">
    <property type="entry name" value="Tyrosine_recombinase_XerC/XerD"/>
</dbReference>
<evidence type="ECO:0000256" key="10">
    <source>
        <dbReference type="HAMAP-Rule" id="MF_01808"/>
    </source>
</evidence>
<feature type="domain" description="Core-binding (CB)" evidence="13">
    <location>
        <begin position="30"/>
        <end position="122"/>
    </location>
</feature>
<proteinExistence type="inferred from homology"/>
<evidence type="ECO:0000256" key="11">
    <source>
        <dbReference type="NCBIfam" id="TIGR02224"/>
    </source>
</evidence>
<evidence type="ECO:0000256" key="2">
    <source>
        <dbReference type="ARBA" id="ARBA00006657"/>
    </source>
</evidence>
<evidence type="ECO:0000256" key="9">
    <source>
        <dbReference type="ARBA" id="ARBA00023306"/>
    </source>
</evidence>
<dbReference type="InterPro" id="IPR011010">
    <property type="entry name" value="DNA_brk_join_enz"/>
</dbReference>
<dbReference type="Gene3D" id="1.10.443.10">
    <property type="entry name" value="Intergrase catalytic core"/>
    <property type="match status" value="1"/>
</dbReference>
<feature type="active site" evidence="10">
    <location>
        <position position="184"/>
    </location>
</feature>
<dbReference type="GO" id="GO:0003677">
    <property type="term" value="F:DNA binding"/>
    <property type="evidence" value="ECO:0007669"/>
    <property type="project" value="UniProtKB-UniRule"/>
</dbReference>
<dbReference type="Proteomes" id="UP000191249">
    <property type="component" value="Chromosome"/>
</dbReference>
<dbReference type="GO" id="GO:0006313">
    <property type="term" value="P:DNA transposition"/>
    <property type="evidence" value="ECO:0007669"/>
    <property type="project" value="UniProtKB-UniRule"/>
</dbReference>
<evidence type="ECO:0000313" key="14">
    <source>
        <dbReference type="EMBL" id="ARB04147.1"/>
    </source>
</evidence>
<evidence type="ECO:0000313" key="15">
    <source>
        <dbReference type="Proteomes" id="UP000191249"/>
    </source>
</evidence>
<dbReference type="PANTHER" id="PTHR30349:SF81">
    <property type="entry name" value="TYROSINE RECOMBINASE XERC"/>
    <property type="match status" value="1"/>
</dbReference>
<accession>A0AAU8VDY6</accession>
<dbReference type="GO" id="GO:0007059">
    <property type="term" value="P:chromosome segregation"/>
    <property type="evidence" value="ECO:0007669"/>
    <property type="project" value="UniProtKB-UniRule"/>
</dbReference>
<gene>
    <name evidence="10" type="primary">xerC</name>
    <name evidence="14" type="ORF">B2G52_03925</name>
</gene>
<keyword evidence="3 10" id="KW-0963">Cytoplasm</keyword>
<feature type="active site" evidence="10">
    <location>
        <position position="278"/>
    </location>
</feature>
<comment type="subcellular location">
    <subcellularLocation>
        <location evidence="1 10">Cytoplasm</location>
    </subcellularLocation>
</comment>
<comment type="similarity">
    <text evidence="2 10">Belongs to the 'phage' integrase family. XerC subfamily.</text>
</comment>
<sequence>MGGYAGAGRRAARFVIISPLFFEVGQGAGMNPDGFAAHFDAYLENIVREGKSEHTVAAYRRDLEELFALLAQMPSEAEGGVPQDLSRRDFTAALRRLSQRGLNARTLARKLSSWRQYCAWLVKRGLMRTDPTAGISPPKQPQRIPKALPQEWLNRMLDLPVDGGDPLAVRDHALFELMYGSGLRVSEIHGLNADDVYLDEAWVHVTGKGRKQRQVPLTGKSAEALKNYLPLRQTASDGKALFTGRNGTRLSQRQIQKRLAQWAAINGDGRHVSPHMMRHSYAGHLLQASRDIRAVQELLGHSSLSTTQIYTKLDFDHIARLYDEAHPRAKRQEK</sequence>
<dbReference type="Gene3D" id="1.10.150.130">
    <property type="match status" value="1"/>
</dbReference>
<evidence type="ECO:0000256" key="6">
    <source>
        <dbReference type="ARBA" id="ARBA00022908"/>
    </source>
</evidence>
<dbReference type="SUPFAM" id="SSF56349">
    <property type="entry name" value="DNA breaking-rejoining enzymes"/>
    <property type="match status" value="1"/>
</dbReference>
<dbReference type="InterPro" id="IPR044068">
    <property type="entry name" value="CB"/>
</dbReference>
<feature type="domain" description="Tyr recombinase" evidence="12">
    <location>
        <begin position="143"/>
        <end position="323"/>
    </location>
</feature>
<feature type="active site" evidence="10">
    <location>
        <position position="275"/>
    </location>
</feature>
<comment type="subunit">
    <text evidence="10">Forms a cyclic heterotetrameric complex composed of two molecules of XerC and two molecules of XerD.</text>
</comment>
<dbReference type="InterPro" id="IPR010998">
    <property type="entry name" value="Integrase_recombinase_N"/>
</dbReference>
<feature type="active site" description="O-(3'-phospho-DNA)-tyrosine intermediate" evidence="10">
    <location>
        <position position="310"/>
    </location>
</feature>
<evidence type="ECO:0000256" key="8">
    <source>
        <dbReference type="ARBA" id="ARBA00023172"/>
    </source>
</evidence>
<dbReference type="InterPro" id="IPR013762">
    <property type="entry name" value="Integrase-like_cat_sf"/>
</dbReference>
<dbReference type="InterPro" id="IPR002104">
    <property type="entry name" value="Integrase_catalytic"/>
</dbReference>
<evidence type="ECO:0000256" key="4">
    <source>
        <dbReference type="ARBA" id="ARBA00022618"/>
    </source>
</evidence>